<feature type="domain" description="G5" evidence="4">
    <location>
        <begin position="388"/>
        <end position="467"/>
    </location>
</feature>
<dbReference type="InterPro" id="IPR022029">
    <property type="entry name" value="YoaR-like_PG-bd"/>
</dbReference>
<evidence type="ECO:0000256" key="1">
    <source>
        <dbReference type="ARBA" id="ARBA00022729"/>
    </source>
</evidence>
<feature type="compositionally biased region" description="Low complexity" evidence="2">
    <location>
        <begin position="496"/>
        <end position="511"/>
    </location>
</feature>
<sequence length="563" mass="58705">MRKLRLLSGMALIAVAGISSAVPAYAEEKTIPDGIYVGEFSLGGLTKEKAEEEVATYVDGLSDRTISLDVDGTTVETTARDLGYAWSNENVVEAAASHALEGNLIRRYMGTKDLEKNPVHIEIEASVDEEKVDAFIKKTCAGIVGAPVDASIVRENGTFKITPGSSGKVVDLDATSQAIDEALTGGASGIGGENKTTEGAEAVPAEDADGMVIKVSAVVNEEEPRIKEDDLKSIKDVLGTCTTDFSSSGEARSKNLANGAKKINGKILMPGDTLSGYECMSPFTTDNGYFTAAAYENGQVVDSVGGGVCQIATTLYDASLMAELTITQRQNHSMIVNYVKPSMDAAIAGTYKDIKITNPYDTPIYVEGGTSGRKLTFTIYGKETRPANRKVEYISETLGTTDPGAPKEKVDNSLAPGTRKQVQSAHTGLKSRLWKVVTVDGVETERTILHTDTYNASKAIVLVGPKAATPTTQPATPEQPTSAPETSGAHNGGGTSAETTTSAETAPETKSPAVEGENGGPGVSAPAPTEAQTESHTEAPAPAPAPAPESETPAASPVVEAAQ</sequence>
<feature type="compositionally biased region" description="Low complexity" evidence="2">
    <location>
        <begin position="468"/>
        <end position="487"/>
    </location>
</feature>
<dbReference type="RefSeq" id="WP_308450808.1">
    <property type="nucleotide sequence ID" value="NZ_JAJEPU010000008.1"/>
</dbReference>
<evidence type="ECO:0000313" key="6">
    <source>
        <dbReference type="Proteomes" id="UP001198962"/>
    </source>
</evidence>
<dbReference type="Proteomes" id="UP001198962">
    <property type="component" value="Unassembled WGS sequence"/>
</dbReference>
<dbReference type="Gene3D" id="2.20.230.10">
    <property type="entry name" value="Resuscitation-promoting factor rpfb"/>
    <property type="match status" value="1"/>
</dbReference>
<evidence type="ECO:0000313" key="5">
    <source>
        <dbReference type="EMBL" id="MCC2164078.1"/>
    </source>
</evidence>
<feature type="region of interest" description="Disordered" evidence="2">
    <location>
        <begin position="398"/>
        <end position="427"/>
    </location>
</feature>
<feature type="compositionally biased region" description="Low complexity" evidence="2">
    <location>
        <begin position="548"/>
        <end position="557"/>
    </location>
</feature>
<feature type="signal peptide" evidence="3">
    <location>
        <begin position="1"/>
        <end position="26"/>
    </location>
</feature>
<dbReference type="InterPro" id="IPR052913">
    <property type="entry name" value="Glycopeptide_resist_protein"/>
</dbReference>
<dbReference type="InterPro" id="IPR007391">
    <property type="entry name" value="Vancomycin_resist_VanW"/>
</dbReference>
<dbReference type="Pfam" id="PF04294">
    <property type="entry name" value="VanW"/>
    <property type="match status" value="1"/>
</dbReference>
<proteinExistence type="predicted"/>
<feature type="region of interest" description="Disordered" evidence="2">
    <location>
        <begin position="468"/>
        <end position="563"/>
    </location>
</feature>
<evidence type="ECO:0000256" key="2">
    <source>
        <dbReference type="SAM" id="MobiDB-lite"/>
    </source>
</evidence>
<gene>
    <name evidence="5" type="ORF">LKD32_04120</name>
</gene>
<dbReference type="PANTHER" id="PTHR35788">
    <property type="entry name" value="EXPORTED PROTEIN-RELATED"/>
    <property type="match status" value="1"/>
</dbReference>
<evidence type="ECO:0000256" key="3">
    <source>
        <dbReference type="SAM" id="SignalP"/>
    </source>
</evidence>
<accession>A0AAE3AQY6</accession>
<dbReference type="Pfam" id="PF07501">
    <property type="entry name" value="G5"/>
    <property type="match status" value="1"/>
</dbReference>
<dbReference type="EMBL" id="JAJEPU010000008">
    <property type="protein sequence ID" value="MCC2164078.1"/>
    <property type="molecule type" value="Genomic_DNA"/>
</dbReference>
<dbReference type="Pfam" id="PF12229">
    <property type="entry name" value="PG_binding_4"/>
    <property type="match status" value="1"/>
</dbReference>
<dbReference type="SMART" id="SM01208">
    <property type="entry name" value="G5"/>
    <property type="match status" value="1"/>
</dbReference>
<dbReference type="PANTHER" id="PTHR35788:SF1">
    <property type="entry name" value="EXPORTED PROTEIN"/>
    <property type="match status" value="1"/>
</dbReference>
<organism evidence="5 6">
    <name type="scientific">Brotaphodocola catenula</name>
    <dbReference type="NCBI Taxonomy" id="2885361"/>
    <lineage>
        <taxon>Bacteria</taxon>
        <taxon>Bacillati</taxon>
        <taxon>Bacillota</taxon>
        <taxon>Clostridia</taxon>
        <taxon>Lachnospirales</taxon>
        <taxon>Lachnospiraceae</taxon>
        <taxon>Brotaphodocola</taxon>
    </lineage>
</organism>
<evidence type="ECO:0000259" key="4">
    <source>
        <dbReference type="PROSITE" id="PS51109"/>
    </source>
</evidence>
<dbReference type="InterPro" id="IPR011098">
    <property type="entry name" value="G5_dom"/>
</dbReference>
<dbReference type="PROSITE" id="PS51109">
    <property type="entry name" value="G5"/>
    <property type="match status" value="1"/>
</dbReference>
<name>A0AAE3AQY6_9FIRM</name>
<protein>
    <submittedName>
        <fullName evidence="5">VanW family protein</fullName>
    </submittedName>
</protein>
<dbReference type="AlphaFoldDB" id="A0AAE3AQY6"/>
<keyword evidence="1 3" id="KW-0732">Signal</keyword>
<feature type="chain" id="PRO_5042136154" evidence="3">
    <location>
        <begin position="27"/>
        <end position="563"/>
    </location>
</feature>
<reference evidence="5" key="1">
    <citation type="submission" date="2021-10" db="EMBL/GenBank/DDBJ databases">
        <title>Anaerobic single-cell dispensing facilitates the cultivation of human gut bacteria.</title>
        <authorList>
            <person name="Afrizal A."/>
        </authorList>
    </citation>
    <scope>NUCLEOTIDE SEQUENCE</scope>
    <source>
        <strain evidence="5">CLA-AA-H274</strain>
    </source>
</reference>
<keyword evidence="6" id="KW-1185">Reference proteome</keyword>
<comment type="caution">
    <text evidence="5">The sequence shown here is derived from an EMBL/GenBank/DDBJ whole genome shotgun (WGS) entry which is preliminary data.</text>
</comment>